<evidence type="ECO:0000256" key="9">
    <source>
        <dbReference type="ARBA" id="ARBA00022737"/>
    </source>
</evidence>
<evidence type="ECO:0000256" key="12">
    <source>
        <dbReference type="ARBA" id="ARBA00022840"/>
    </source>
</evidence>
<evidence type="ECO:0000313" key="17">
    <source>
        <dbReference type="EMBL" id="TSB01701.1"/>
    </source>
</evidence>
<evidence type="ECO:0000256" key="5">
    <source>
        <dbReference type="ARBA" id="ARBA00022606"/>
    </source>
</evidence>
<dbReference type="InterPro" id="IPR000700">
    <property type="entry name" value="PAS-assoc_C"/>
</dbReference>
<dbReference type="InterPro" id="IPR001610">
    <property type="entry name" value="PAC"/>
</dbReference>
<dbReference type="InterPro" id="IPR011102">
    <property type="entry name" value="Sig_transdc_His_kinase_HWE"/>
</dbReference>
<organism evidence="17 18">
    <name type="scientific">Sphingorhabdus contaminans</name>
    <dbReference type="NCBI Taxonomy" id="1343899"/>
    <lineage>
        <taxon>Bacteria</taxon>
        <taxon>Pseudomonadati</taxon>
        <taxon>Pseudomonadota</taxon>
        <taxon>Alphaproteobacteria</taxon>
        <taxon>Sphingomonadales</taxon>
        <taxon>Sphingomonadaceae</taxon>
        <taxon>Sphingorhabdus</taxon>
    </lineage>
</organism>
<dbReference type="SUPFAM" id="SSF55785">
    <property type="entry name" value="PYP-like sensor domain (PAS domain)"/>
    <property type="match status" value="2"/>
</dbReference>
<dbReference type="PROSITE" id="PS50113">
    <property type="entry name" value="PAC"/>
    <property type="match status" value="1"/>
</dbReference>
<keyword evidence="13" id="KW-0157">Chromophore</keyword>
<dbReference type="SMART" id="SM00091">
    <property type="entry name" value="PAS"/>
    <property type="match status" value="2"/>
</dbReference>
<dbReference type="InterPro" id="IPR036890">
    <property type="entry name" value="HATPase_C_sf"/>
</dbReference>
<gene>
    <name evidence="17" type="ORF">FOM92_11015</name>
</gene>
<sequence length="483" mass="53679">MLHKRPSQSSVTPHSYWLEPVNSATIKATDAPETPDNDDFRLIADSMPALCWMARSDGYIFWYNRRWHDYCGTTPQAMEGWGWQSVHDPAELPGVMDRWQQSIASGRPFEMLFPIRGSDGVFRRFLTRIIPVTNNEGNVVRWIGTNIEVESQLNAEAALEVSEAKLQVLTDAMPQMVWSTLPDGYHDYFNARWYEFTGVPYGSTDGEGWNGVFHADDQERAWGLWRHSLETGEPYEIEYRLRHHSGVYRWILGRALPVRDAQGSITRWIGTCTDIDDAKRNAALAELVSRELSHRIKNIFAVIAGLIGISSPKNAEAAAYAKEVSGRIAALGRAHNFARPHGPESAILQNFGGLHGLLAELMLPYDHAEKRRYVISGEDIEVGDRSATPLALLIHELATNAVKYGALSDSQGRVTITTTVHGDRVVIIWSESGGPAIKGVPVQSGFGTQLSDISIISQLGGAIDRAWNREGLSVTISIPRAHL</sequence>
<evidence type="ECO:0000256" key="1">
    <source>
        <dbReference type="ARBA" id="ARBA00000085"/>
    </source>
</evidence>
<dbReference type="AlphaFoldDB" id="A0A553WAJ1"/>
<keyword evidence="7" id="KW-0288">FMN</keyword>
<dbReference type="InterPro" id="IPR000014">
    <property type="entry name" value="PAS"/>
</dbReference>
<keyword evidence="9" id="KW-0677">Repeat</keyword>
<evidence type="ECO:0000256" key="6">
    <source>
        <dbReference type="ARBA" id="ARBA00022630"/>
    </source>
</evidence>
<dbReference type="Pfam" id="PF08447">
    <property type="entry name" value="PAS_3"/>
    <property type="match status" value="2"/>
</dbReference>
<evidence type="ECO:0000256" key="10">
    <source>
        <dbReference type="ARBA" id="ARBA00022741"/>
    </source>
</evidence>
<evidence type="ECO:0000313" key="18">
    <source>
        <dbReference type="Proteomes" id="UP000320160"/>
    </source>
</evidence>
<comment type="catalytic activity">
    <reaction evidence="1">
        <text>ATP + protein L-histidine = ADP + protein N-phospho-L-histidine.</text>
        <dbReference type="EC" id="2.7.13.3"/>
    </reaction>
</comment>
<dbReference type="FunFam" id="3.30.450.20:FF:000099">
    <property type="entry name" value="Sensory box sensor histidine kinase"/>
    <property type="match status" value="2"/>
</dbReference>
<keyword evidence="5" id="KW-0716">Sensory transduction</keyword>
<name>A0A553WAJ1_9SPHN</name>
<dbReference type="Gene3D" id="3.30.450.20">
    <property type="entry name" value="PAS domain"/>
    <property type="match status" value="2"/>
</dbReference>
<evidence type="ECO:0000259" key="16">
    <source>
        <dbReference type="PROSITE" id="PS50113"/>
    </source>
</evidence>
<dbReference type="Gene3D" id="3.30.565.10">
    <property type="entry name" value="Histidine kinase-like ATPase, C-terminal domain"/>
    <property type="match status" value="1"/>
</dbReference>
<accession>A0A553WAJ1</accession>
<dbReference type="PANTHER" id="PTHR41523:SF8">
    <property type="entry name" value="ETHYLENE RESPONSE SENSOR PROTEIN"/>
    <property type="match status" value="1"/>
</dbReference>
<keyword evidence="10" id="KW-0547">Nucleotide-binding</keyword>
<evidence type="ECO:0000256" key="4">
    <source>
        <dbReference type="ARBA" id="ARBA00022553"/>
    </source>
</evidence>
<evidence type="ECO:0000256" key="14">
    <source>
        <dbReference type="ARBA" id="ARBA00023026"/>
    </source>
</evidence>
<reference evidence="17 18" key="1">
    <citation type="submission" date="2019-07" db="EMBL/GenBank/DDBJ databases">
        <authorList>
            <person name="Park M."/>
        </authorList>
    </citation>
    <scope>NUCLEOTIDE SEQUENCE [LARGE SCALE GENOMIC DNA]</scope>
    <source>
        <strain evidence="17 18">KCTC32445</strain>
    </source>
</reference>
<evidence type="ECO:0000256" key="7">
    <source>
        <dbReference type="ARBA" id="ARBA00022643"/>
    </source>
</evidence>
<dbReference type="Proteomes" id="UP000320160">
    <property type="component" value="Unassembled WGS sequence"/>
</dbReference>
<keyword evidence="4" id="KW-0597">Phosphoprotein</keyword>
<protein>
    <recommendedName>
        <fullName evidence="2">histidine kinase</fullName>
        <ecNumber evidence="2">2.7.13.3</ecNumber>
    </recommendedName>
</protein>
<dbReference type="InterPro" id="IPR013655">
    <property type="entry name" value="PAS_fold_3"/>
</dbReference>
<dbReference type="NCBIfam" id="TIGR00229">
    <property type="entry name" value="sensory_box"/>
    <property type="match status" value="2"/>
</dbReference>
<dbReference type="Pfam" id="PF07536">
    <property type="entry name" value="HWE_HK"/>
    <property type="match status" value="1"/>
</dbReference>
<evidence type="ECO:0000256" key="13">
    <source>
        <dbReference type="ARBA" id="ARBA00022991"/>
    </source>
</evidence>
<dbReference type="SUPFAM" id="SSF55874">
    <property type="entry name" value="ATPase domain of HSP90 chaperone/DNA topoisomerase II/histidine kinase"/>
    <property type="match status" value="1"/>
</dbReference>
<dbReference type="InterPro" id="IPR035965">
    <property type="entry name" value="PAS-like_dom_sf"/>
</dbReference>
<dbReference type="RefSeq" id="WP_143776919.1">
    <property type="nucleotide sequence ID" value="NZ_VKKU01000002.1"/>
</dbReference>
<keyword evidence="18" id="KW-1185">Reference proteome</keyword>
<evidence type="ECO:0000256" key="11">
    <source>
        <dbReference type="ARBA" id="ARBA00022777"/>
    </source>
</evidence>
<dbReference type="GO" id="GO:0004673">
    <property type="term" value="F:protein histidine kinase activity"/>
    <property type="evidence" value="ECO:0007669"/>
    <property type="project" value="UniProtKB-EC"/>
</dbReference>
<dbReference type="GO" id="GO:0005524">
    <property type="term" value="F:ATP binding"/>
    <property type="evidence" value="ECO:0007669"/>
    <property type="project" value="UniProtKB-KW"/>
</dbReference>
<keyword evidence="11" id="KW-0418">Kinase</keyword>
<proteinExistence type="predicted"/>
<comment type="caution">
    <text evidence="17">The sequence shown here is derived from an EMBL/GenBank/DDBJ whole genome shotgun (WGS) entry which is preliminary data.</text>
</comment>
<evidence type="ECO:0000256" key="8">
    <source>
        <dbReference type="ARBA" id="ARBA00022679"/>
    </source>
</evidence>
<evidence type="ECO:0000256" key="3">
    <source>
        <dbReference type="ARBA" id="ARBA00022543"/>
    </source>
</evidence>
<dbReference type="SMART" id="SM00086">
    <property type="entry name" value="PAC"/>
    <property type="match status" value="2"/>
</dbReference>
<dbReference type="OrthoDB" id="9760752at2"/>
<keyword evidence="8" id="KW-0808">Transferase</keyword>
<keyword evidence="15" id="KW-0675">Receptor</keyword>
<dbReference type="CDD" id="cd00130">
    <property type="entry name" value="PAS"/>
    <property type="match status" value="2"/>
</dbReference>
<dbReference type="GO" id="GO:0009881">
    <property type="term" value="F:photoreceptor activity"/>
    <property type="evidence" value="ECO:0007669"/>
    <property type="project" value="UniProtKB-KW"/>
</dbReference>
<dbReference type="PANTHER" id="PTHR41523">
    <property type="entry name" value="TWO-COMPONENT SYSTEM SENSOR PROTEIN"/>
    <property type="match status" value="1"/>
</dbReference>
<dbReference type="EMBL" id="VKKU01000002">
    <property type="protein sequence ID" value="TSB01701.1"/>
    <property type="molecule type" value="Genomic_DNA"/>
</dbReference>
<dbReference type="EC" id="2.7.13.3" evidence="2"/>
<keyword evidence="6" id="KW-0285">Flavoprotein</keyword>
<evidence type="ECO:0000256" key="2">
    <source>
        <dbReference type="ARBA" id="ARBA00012438"/>
    </source>
</evidence>
<dbReference type="SMART" id="SM00911">
    <property type="entry name" value="HWE_HK"/>
    <property type="match status" value="1"/>
</dbReference>
<evidence type="ECO:0000256" key="15">
    <source>
        <dbReference type="ARBA" id="ARBA00023170"/>
    </source>
</evidence>
<keyword evidence="14" id="KW-0843">Virulence</keyword>
<keyword evidence="3" id="KW-0600">Photoreceptor protein</keyword>
<keyword evidence="12" id="KW-0067">ATP-binding</keyword>
<feature type="domain" description="PAC" evidence="16">
    <location>
        <begin position="235"/>
        <end position="287"/>
    </location>
</feature>